<dbReference type="Gene3D" id="3.30.200.20">
    <property type="entry name" value="Phosphorylase Kinase, domain 1"/>
    <property type="match status" value="1"/>
</dbReference>
<dbReference type="InterPro" id="IPR041726">
    <property type="entry name" value="ACAD10_11_N"/>
</dbReference>
<dbReference type="InterPro" id="IPR011009">
    <property type="entry name" value="Kinase-like_dom_sf"/>
</dbReference>
<dbReference type="PANTHER" id="PTHR21310">
    <property type="entry name" value="AMINOGLYCOSIDE PHOSPHOTRANSFERASE-RELATED-RELATED"/>
    <property type="match status" value="1"/>
</dbReference>
<evidence type="ECO:0000313" key="3">
    <source>
        <dbReference type="Proteomes" id="UP000635071"/>
    </source>
</evidence>
<gene>
    <name evidence="2" type="ORF">GCM10011529_21830</name>
</gene>
<dbReference type="PROSITE" id="PS00108">
    <property type="entry name" value="PROTEIN_KINASE_ST"/>
    <property type="match status" value="1"/>
</dbReference>
<proteinExistence type="predicted"/>
<comment type="caution">
    <text evidence="2">The sequence shown here is derived from an EMBL/GenBank/DDBJ whole genome shotgun (WGS) entry which is preliminary data.</text>
</comment>
<reference evidence="2" key="1">
    <citation type="journal article" date="2014" name="Int. J. Syst. Evol. Microbiol.">
        <title>Complete genome sequence of Corynebacterium casei LMG S-19264T (=DSM 44701T), isolated from a smear-ripened cheese.</title>
        <authorList>
            <consortium name="US DOE Joint Genome Institute (JGI-PGF)"/>
            <person name="Walter F."/>
            <person name="Albersmeier A."/>
            <person name="Kalinowski J."/>
            <person name="Ruckert C."/>
        </authorList>
    </citation>
    <scope>NUCLEOTIDE SEQUENCE</scope>
    <source>
        <strain evidence="2">CGMCC 1.15519</strain>
    </source>
</reference>
<name>A0A917E8N8_9SPHN</name>
<reference evidence="2" key="2">
    <citation type="submission" date="2020-09" db="EMBL/GenBank/DDBJ databases">
        <authorList>
            <person name="Sun Q."/>
            <person name="Zhou Y."/>
        </authorList>
    </citation>
    <scope>NUCLEOTIDE SEQUENCE</scope>
    <source>
        <strain evidence="2">CGMCC 1.15519</strain>
    </source>
</reference>
<keyword evidence="3" id="KW-1185">Reference proteome</keyword>
<dbReference type="PANTHER" id="PTHR21310:SF40">
    <property type="entry name" value="AMINOGLYCOSIDE PHOSPHOTRANSFERASE DOMAIN-CONTAINING PROTEIN-RELATED"/>
    <property type="match status" value="1"/>
</dbReference>
<feature type="domain" description="Aminoglycoside phosphotransferase" evidence="1">
    <location>
        <begin position="26"/>
        <end position="267"/>
    </location>
</feature>
<dbReference type="GO" id="GO:0004672">
    <property type="term" value="F:protein kinase activity"/>
    <property type="evidence" value="ECO:0007669"/>
    <property type="project" value="InterPro"/>
</dbReference>
<accession>A0A917E8N8</accession>
<dbReference type="EMBL" id="BMJM01000007">
    <property type="protein sequence ID" value="GGE15068.1"/>
    <property type="molecule type" value="Genomic_DNA"/>
</dbReference>
<dbReference type="InterPro" id="IPR002575">
    <property type="entry name" value="Aminoglycoside_PTrfase"/>
</dbReference>
<evidence type="ECO:0000313" key="2">
    <source>
        <dbReference type="EMBL" id="GGE15068.1"/>
    </source>
</evidence>
<dbReference type="SUPFAM" id="SSF56112">
    <property type="entry name" value="Protein kinase-like (PK-like)"/>
    <property type="match status" value="1"/>
</dbReference>
<dbReference type="AlphaFoldDB" id="A0A917E8N8"/>
<dbReference type="InterPro" id="IPR051678">
    <property type="entry name" value="AGP_Transferase"/>
</dbReference>
<dbReference type="Gene3D" id="3.90.1200.10">
    <property type="match status" value="1"/>
</dbReference>
<dbReference type="Pfam" id="PF01636">
    <property type="entry name" value="APH"/>
    <property type="match status" value="1"/>
</dbReference>
<dbReference type="Proteomes" id="UP000635071">
    <property type="component" value="Unassembled WGS sequence"/>
</dbReference>
<dbReference type="InterPro" id="IPR008271">
    <property type="entry name" value="Ser/Thr_kinase_AS"/>
</dbReference>
<evidence type="ECO:0000259" key="1">
    <source>
        <dbReference type="Pfam" id="PF01636"/>
    </source>
</evidence>
<organism evidence="2 3">
    <name type="scientific">Sandarakinorhabdus glacialis</name>
    <dbReference type="NCBI Taxonomy" id="1614636"/>
    <lineage>
        <taxon>Bacteria</taxon>
        <taxon>Pseudomonadati</taxon>
        <taxon>Pseudomonadota</taxon>
        <taxon>Alphaproteobacteria</taxon>
        <taxon>Sphingomonadales</taxon>
        <taxon>Sphingosinicellaceae</taxon>
        <taxon>Sandarakinorhabdus</taxon>
    </lineage>
</organism>
<protein>
    <submittedName>
        <fullName evidence="2">Aminoglycoside phosphotransferase</fullName>
    </submittedName>
</protein>
<dbReference type="RefSeq" id="WP_207792560.1">
    <property type="nucleotide sequence ID" value="NZ_BMJM01000007.1"/>
</dbReference>
<sequence length="339" mass="35928">MDEIAILSRWLAAQGVELAPGTGLVLLGGGLANRNERIMLASGPAVLRRPPPGELAAGASDMGREFRVMSALSAHLPIVPWPLAFCDDPAVLGTPFLVLEYRAGVAIAGTMPEGAGAETGPLLVDATLAQMIALHALEPGAVGLGDLGKPEGFYARQLAGWTRRAAAVWPEGMPDVAARLIAALEAVAPPGDDAPVLLHMDLKPDNLLVDPVTMVPTAVIDWDMATRGPRGFDLAVLLSYWIEPGDPVAVQALRAVPSLTPGWPGRAAIAARYAALGGRDPGPLAWPLALARLRLAVAWGQLWRKWQRGEMVGDRYAEFETLALAILDHAGDEFRQDRI</sequence>
<dbReference type="CDD" id="cd05154">
    <property type="entry name" value="ACAD10_11_N-like"/>
    <property type="match status" value="1"/>
</dbReference>